<dbReference type="NCBIfam" id="TIGR03061">
    <property type="entry name" value="pip_yhgE_Nterm"/>
    <property type="match status" value="1"/>
</dbReference>
<protein>
    <submittedName>
        <fullName evidence="8">YhgE/Pip C-terminal domain protein</fullName>
    </submittedName>
</protein>
<keyword evidence="4 6" id="KW-0472">Membrane</keyword>
<feature type="domain" description="ABC-2 type transporter transmembrane" evidence="7">
    <location>
        <begin position="550"/>
        <end position="785"/>
    </location>
</feature>
<dbReference type="GO" id="GO:0016020">
    <property type="term" value="C:membrane"/>
    <property type="evidence" value="ECO:0007669"/>
    <property type="project" value="UniProtKB-SubCell"/>
</dbReference>
<evidence type="ECO:0000256" key="5">
    <source>
        <dbReference type="SAM" id="Coils"/>
    </source>
</evidence>
<evidence type="ECO:0000256" key="2">
    <source>
        <dbReference type="ARBA" id="ARBA00022692"/>
    </source>
</evidence>
<feature type="transmembrane region" description="Helical" evidence="6">
    <location>
        <begin position="713"/>
        <end position="730"/>
    </location>
</feature>
<feature type="transmembrane region" description="Helical" evidence="6">
    <location>
        <begin position="614"/>
        <end position="634"/>
    </location>
</feature>
<feature type="coiled-coil region" evidence="5">
    <location>
        <begin position="326"/>
        <end position="353"/>
    </location>
</feature>
<organism evidence="8 9">
    <name type="scientific">Carnobacterium maltaromaticum LMA28</name>
    <dbReference type="NCBI Taxonomy" id="1234679"/>
    <lineage>
        <taxon>Bacteria</taxon>
        <taxon>Bacillati</taxon>
        <taxon>Bacillota</taxon>
        <taxon>Bacilli</taxon>
        <taxon>Lactobacillales</taxon>
        <taxon>Carnobacteriaceae</taxon>
        <taxon>Carnobacterium</taxon>
    </lineage>
</organism>
<sequence length="816" mass="87508">MNMVKKEWKNIFTNKVLLISVIAITFIPILYAGFFSKSVWDPYGRAKNLPVAVVNEDRNVMMAGQKVNVGEQLVYNLKSNHDLDWKFVSAKEAEKGMENLDYYMIVTIPEDFSKNATTLLDEKPQKMDIIYKTNGSLNYIGEEISTIGATTLESQVRENVTESYVEVAGKVGKQLVSGITQASDGAKELADGGLQLQTGLGQYTSGVTQADSGANQLADGTNQLSSSIAPLSSGVTELYTGSQQLDTGINELNSKIPELQSGVSQLDSGLQQLSTGSGQLTDGLAQMSAQLNDPTTAAQLNQLTSGLAEFRGIMDEIDFSAHSKIALDAAKRADEISNKAAELQTKLDTIAAELNPEQLKLEITEKINQSSLPSEEKNSLINNINPLIEEHTKRQQETINTLLKEVSGGLVEIGNDLHELSIAAKSVSELPNDASQLDQGFIQIQDGTIQLMNSMNQIKQGVGTANNPASLYGGAVALNSGVDAAYAGGQEMNSQIPTLASGVSQLSVGGDQLATGLGQMYGQMPALASGVNQLDDGAIQLSSGLDLLSSNSPQLLDGINQLDAGSNELADKLGSGAAEGNNIKLNKATVSMFAAPSKLKHEEYSNVSNYGEALSPYIMSLALFVGCLVFNFVFPIRKVSMAGQSSKNWWLSKLSIGVGVALAMAIIEATVMLMLGLTVEFIPQFYLIAIVSSLSYMFIVMFFAMTFDNPGRFIAMVLLVLQLGGAGGTFPMPLTNGFFNAIHPYLPMSYSIYGFRQAISGGIGTDLYTKSVVILAIAFVVFVALLRLSMDHLQKKHLNGISQLDNNQELQAVEAQ</sequence>
<dbReference type="InterPro" id="IPR013525">
    <property type="entry name" value="ABC2_TM"/>
</dbReference>
<keyword evidence="9" id="KW-1185">Reference proteome</keyword>
<dbReference type="NCBIfam" id="TIGR03057">
    <property type="entry name" value="xxxLxxG_by_4"/>
    <property type="match status" value="4"/>
</dbReference>
<name>K8EDL9_CARML</name>
<feature type="transmembrane region" description="Helical" evidence="6">
    <location>
        <begin position="767"/>
        <end position="786"/>
    </location>
</feature>
<dbReference type="PATRIC" id="fig|1234679.3.peg.345"/>
<evidence type="ECO:0000259" key="7">
    <source>
        <dbReference type="Pfam" id="PF12698"/>
    </source>
</evidence>
<dbReference type="PANTHER" id="PTHR43077:SF5">
    <property type="entry name" value="PHAGE INFECTION PROTEIN"/>
    <property type="match status" value="1"/>
</dbReference>
<dbReference type="NCBIfam" id="TIGR03062">
    <property type="entry name" value="pip_yhgE_Cterm"/>
    <property type="match status" value="1"/>
</dbReference>
<dbReference type="Gene3D" id="1.10.287.950">
    <property type="entry name" value="Methyl-accepting chemotaxis protein"/>
    <property type="match status" value="1"/>
</dbReference>
<dbReference type="KEGG" id="cml:BN424_350"/>
<reference evidence="9" key="1">
    <citation type="journal article" date="2013" name="Genome Announc.">
        <title>Complete Chromosome Sequence of Carnobacterium maltaromaticum LMA 28.</title>
        <authorList>
            <person name="Cailliez-Grimal C."/>
            <person name="Chaillou S."/>
            <person name="Anba-Mondoloni J."/>
            <person name="Loux V."/>
            <person name="Afzal M.I."/>
            <person name="Rahman A."/>
            <person name="Kergourlay G."/>
            <person name="Champomier-Verges M.C."/>
            <person name="Zagorec M."/>
            <person name="Dalgaard P."/>
            <person name="Leisner J.J."/>
            <person name="Prevost H."/>
            <person name="Revol-Junelles A.M."/>
            <person name="Borges F."/>
        </authorList>
    </citation>
    <scope>NUCLEOTIDE SEQUENCE</scope>
    <source>
        <strain evidence="9">LMA28</strain>
    </source>
</reference>
<evidence type="ECO:0000256" key="6">
    <source>
        <dbReference type="SAM" id="Phobius"/>
    </source>
</evidence>
<dbReference type="PANTHER" id="PTHR43077">
    <property type="entry name" value="TRANSPORT PERMEASE YVFS-RELATED"/>
    <property type="match status" value="1"/>
</dbReference>
<evidence type="ECO:0000313" key="8">
    <source>
        <dbReference type="EMBL" id="CCO09843.1"/>
    </source>
</evidence>
<dbReference type="OrthoDB" id="9811483at2"/>
<dbReference type="STRING" id="1234679.BN424_350"/>
<proteinExistence type="predicted"/>
<keyword evidence="5" id="KW-0175">Coiled coil</keyword>
<feature type="transmembrane region" description="Helical" evidence="6">
    <location>
        <begin position="685"/>
        <end position="706"/>
    </location>
</feature>
<dbReference type="RefSeq" id="WP_015075375.1">
    <property type="nucleotide sequence ID" value="NC_019425.2"/>
</dbReference>
<dbReference type="Proteomes" id="UP000000212">
    <property type="component" value="Chromosome"/>
</dbReference>
<accession>K8EDL9</accession>
<keyword evidence="3 6" id="KW-1133">Transmembrane helix</keyword>
<evidence type="ECO:0000256" key="4">
    <source>
        <dbReference type="ARBA" id="ARBA00023136"/>
    </source>
</evidence>
<dbReference type="InterPro" id="IPR023908">
    <property type="entry name" value="xxxLxxG_rpt"/>
</dbReference>
<dbReference type="Gene3D" id="3.40.1710.10">
    <property type="entry name" value="abc type-2 transporter like domain"/>
    <property type="match status" value="1"/>
</dbReference>
<gene>
    <name evidence="8" type="ORF">BN424_350</name>
</gene>
<feature type="domain" description="ABC-2 type transporter transmembrane" evidence="7">
    <location>
        <begin position="21"/>
        <end position="155"/>
    </location>
</feature>
<dbReference type="eggNOG" id="COG1511">
    <property type="taxonomic scope" value="Bacteria"/>
</dbReference>
<comment type="subcellular location">
    <subcellularLocation>
        <location evidence="1">Membrane</location>
        <topology evidence="1">Multi-pass membrane protein</topology>
    </subcellularLocation>
</comment>
<dbReference type="InterPro" id="IPR051328">
    <property type="entry name" value="T7SS_ABC-Transporter"/>
</dbReference>
<dbReference type="EMBL" id="HE999757">
    <property type="protein sequence ID" value="CCO09843.1"/>
    <property type="molecule type" value="Genomic_DNA"/>
</dbReference>
<dbReference type="InterPro" id="IPR017501">
    <property type="entry name" value="Phage_infect_YhgE_C"/>
</dbReference>
<dbReference type="InterPro" id="IPR017500">
    <property type="entry name" value="Phage_infect_YhgE_N"/>
</dbReference>
<dbReference type="AlphaFoldDB" id="K8EDL9"/>
<evidence type="ECO:0000313" key="9">
    <source>
        <dbReference type="Proteomes" id="UP000000212"/>
    </source>
</evidence>
<evidence type="ECO:0000256" key="1">
    <source>
        <dbReference type="ARBA" id="ARBA00004141"/>
    </source>
</evidence>
<evidence type="ECO:0000256" key="3">
    <source>
        <dbReference type="ARBA" id="ARBA00022989"/>
    </source>
</evidence>
<feature type="transmembrane region" description="Helical" evidence="6">
    <location>
        <begin position="654"/>
        <end position="679"/>
    </location>
</feature>
<dbReference type="GO" id="GO:0140359">
    <property type="term" value="F:ABC-type transporter activity"/>
    <property type="evidence" value="ECO:0007669"/>
    <property type="project" value="InterPro"/>
</dbReference>
<keyword evidence="2 6" id="KW-0812">Transmembrane</keyword>
<dbReference type="Pfam" id="PF12698">
    <property type="entry name" value="ABC2_membrane_3"/>
    <property type="match status" value="2"/>
</dbReference>
<dbReference type="HOGENOM" id="CLU_004534_1_0_9"/>